<dbReference type="InterPro" id="IPR010982">
    <property type="entry name" value="Lambda_DNA-bd_dom_sf"/>
</dbReference>
<accession>A0A939GDU0</accession>
<dbReference type="SUPFAM" id="SSF51306">
    <property type="entry name" value="LexA/Signal peptidase"/>
    <property type="match status" value="1"/>
</dbReference>
<dbReference type="CDD" id="cd00093">
    <property type="entry name" value="HTH_XRE"/>
    <property type="match status" value="1"/>
</dbReference>
<evidence type="ECO:0000256" key="3">
    <source>
        <dbReference type="ARBA" id="ARBA00023163"/>
    </source>
</evidence>
<dbReference type="Proteomes" id="UP000664795">
    <property type="component" value="Unassembled WGS sequence"/>
</dbReference>
<dbReference type="EMBL" id="JAFMYU010000034">
    <property type="protein sequence ID" value="MBO0934578.1"/>
    <property type="molecule type" value="Genomic_DNA"/>
</dbReference>
<keyword evidence="3" id="KW-0804">Transcription</keyword>
<reference evidence="5 6" key="1">
    <citation type="submission" date="2021-03" db="EMBL/GenBank/DDBJ databases">
        <title>Fibrella sp. HMF5036 genome sequencing and assembly.</title>
        <authorList>
            <person name="Kang H."/>
            <person name="Kim H."/>
            <person name="Bae S."/>
            <person name="Joh K."/>
        </authorList>
    </citation>
    <scope>NUCLEOTIDE SEQUENCE [LARGE SCALE GENOMIC DNA]</scope>
    <source>
        <strain evidence="5 6">HMF5036</strain>
    </source>
</reference>
<evidence type="ECO:0000256" key="1">
    <source>
        <dbReference type="ARBA" id="ARBA00023015"/>
    </source>
</evidence>
<sequence>MDECAMNIEAVETIQDRLKQVFDGLGLTIYQIAKDLGENPSKFYNILSGRAKPSYDTIMSLLACYPQIRADYLLRGILPVLGEGGSEGNSRFIVSEENLIEVPFVPIKFYASFVETYTEGFRKMDMETYRVRNASLRSNKPVVVIEISGNSMTPQLSNGAKVLAEQVDQSNWEYQSGGIFAVMYRDFFVVKRIRDNELMTKKYLTLHSDNPLGGSVTVGHKDLRGMWKIVSIVDSPVE</sequence>
<feature type="domain" description="HTH cro/C1-type" evidence="4">
    <location>
        <begin position="18"/>
        <end position="73"/>
    </location>
</feature>
<gene>
    <name evidence="5" type="ORF">J2I48_26440</name>
</gene>
<name>A0A939GDU0_9BACT</name>
<keyword evidence="1" id="KW-0805">Transcription regulation</keyword>
<protein>
    <submittedName>
        <fullName evidence="5">LexA family transcriptional regulator</fullName>
    </submittedName>
</protein>
<dbReference type="InterPro" id="IPR039418">
    <property type="entry name" value="LexA-like"/>
</dbReference>
<dbReference type="PANTHER" id="PTHR40661">
    <property type="match status" value="1"/>
</dbReference>
<dbReference type="Gene3D" id="2.10.109.10">
    <property type="entry name" value="Umud Fragment, subunit A"/>
    <property type="match status" value="1"/>
</dbReference>
<dbReference type="SMART" id="SM00530">
    <property type="entry name" value="HTH_XRE"/>
    <property type="match status" value="1"/>
</dbReference>
<organism evidence="5 6">
    <name type="scientific">Fibrella aquatilis</name>
    <dbReference type="NCBI Taxonomy" id="2817059"/>
    <lineage>
        <taxon>Bacteria</taxon>
        <taxon>Pseudomonadati</taxon>
        <taxon>Bacteroidota</taxon>
        <taxon>Cytophagia</taxon>
        <taxon>Cytophagales</taxon>
        <taxon>Spirosomataceae</taxon>
        <taxon>Fibrella</taxon>
    </lineage>
</organism>
<dbReference type="SUPFAM" id="SSF47413">
    <property type="entry name" value="lambda repressor-like DNA-binding domains"/>
    <property type="match status" value="1"/>
</dbReference>
<dbReference type="AlphaFoldDB" id="A0A939GDU0"/>
<evidence type="ECO:0000259" key="4">
    <source>
        <dbReference type="PROSITE" id="PS50943"/>
    </source>
</evidence>
<dbReference type="PROSITE" id="PS50943">
    <property type="entry name" value="HTH_CROC1"/>
    <property type="match status" value="1"/>
</dbReference>
<keyword evidence="2" id="KW-0238">DNA-binding</keyword>
<proteinExistence type="predicted"/>
<dbReference type="PANTHER" id="PTHR40661:SF3">
    <property type="entry name" value="FELS-1 PROPHAGE TRANSCRIPTIONAL REGULATOR"/>
    <property type="match status" value="1"/>
</dbReference>
<dbReference type="InterPro" id="IPR015927">
    <property type="entry name" value="Peptidase_S24_S26A/B/C"/>
</dbReference>
<dbReference type="GO" id="GO:0003677">
    <property type="term" value="F:DNA binding"/>
    <property type="evidence" value="ECO:0007669"/>
    <property type="project" value="UniProtKB-KW"/>
</dbReference>
<dbReference type="InterPro" id="IPR036286">
    <property type="entry name" value="LexA/Signal_pep-like_sf"/>
</dbReference>
<dbReference type="InterPro" id="IPR001387">
    <property type="entry name" value="Cro/C1-type_HTH"/>
</dbReference>
<comment type="caution">
    <text evidence="5">The sequence shown here is derived from an EMBL/GenBank/DDBJ whole genome shotgun (WGS) entry which is preliminary data.</text>
</comment>
<evidence type="ECO:0000256" key="2">
    <source>
        <dbReference type="ARBA" id="ARBA00023125"/>
    </source>
</evidence>
<keyword evidence="6" id="KW-1185">Reference proteome</keyword>
<dbReference type="CDD" id="cd06529">
    <property type="entry name" value="S24_LexA-like"/>
    <property type="match status" value="1"/>
</dbReference>
<dbReference type="Pfam" id="PF00717">
    <property type="entry name" value="Peptidase_S24"/>
    <property type="match status" value="1"/>
</dbReference>
<evidence type="ECO:0000313" key="6">
    <source>
        <dbReference type="Proteomes" id="UP000664795"/>
    </source>
</evidence>
<evidence type="ECO:0000313" key="5">
    <source>
        <dbReference type="EMBL" id="MBO0934578.1"/>
    </source>
</evidence>